<evidence type="ECO:0000313" key="2">
    <source>
        <dbReference type="Proteomes" id="UP000239434"/>
    </source>
</evidence>
<name>A0A2S9INQ3_9HYPH</name>
<accession>A0A2S9INQ3</accession>
<protein>
    <recommendedName>
        <fullName evidence="3">DUF3168 domain-containing protein</fullName>
    </recommendedName>
</protein>
<evidence type="ECO:0008006" key="3">
    <source>
        <dbReference type="Google" id="ProtNLM"/>
    </source>
</evidence>
<keyword evidence="2" id="KW-1185">Reference proteome</keyword>
<dbReference type="Pfam" id="PF13554">
    <property type="entry name" value="Phage_tail_terminator_5"/>
    <property type="match status" value="1"/>
</dbReference>
<gene>
    <name evidence="1" type="ORF">C5748_18405</name>
</gene>
<evidence type="ECO:0000313" key="1">
    <source>
        <dbReference type="EMBL" id="PRD42122.1"/>
    </source>
</evidence>
<proteinExistence type="predicted"/>
<dbReference type="InterPro" id="IPR025395">
    <property type="entry name" value="Phage_tail_terminator-like"/>
</dbReference>
<dbReference type="RefSeq" id="WP_105743390.1">
    <property type="nucleotide sequence ID" value="NZ_PVBR01000014.1"/>
</dbReference>
<dbReference type="AlphaFoldDB" id="A0A2S9INQ3"/>
<organism evidence="1 2">
    <name type="scientific">Phyllobacterium phragmitis</name>
    <dbReference type="NCBI Taxonomy" id="2670329"/>
    <lineage>
        <taxon>Bacteria</taxon>
        <taxon>Pseudomonadati</taxon>
        <taxon>Pseudomonadota</taxon>
        <taxon>Alphaproteobacteria</taxon>
        <taxon>Hyphomicrobiales</taxon>
        <taxon>Phyllobacteriaceae</taxon>
        <taxon>Phyllobacterium</taxon>
    </lineage>
</organism>
<comment type="caution">
    <text evidence="1">The sequence shown here is derived from an EMBL/GenBank/DDBJ whole genome shotgun (WGS) entry which is preliminary data.</text>
</comment>
<reference evidence="1 2" key="1">
    <citation type="submission" date="2018-02" db="EMBL/GenBank/DDBJ databases">
        <title>The draft genome of Phyllobacterium sp. 1N-3.</title>
        <authorList>
            <person name="Liu L."/>
            <person name="Li L."/>
            <person name="Zhang X."/>
            <person name="Wang T."/>
            <person name="Liang L."/>
        </authorList>
    </citation>
    <scope>NUCLEOTIDE SEQUENCE [LARGE SCALE GENOMIC DNA]</scope>
    <source>
        <strain evidence="1 2">1N-3</strain>
    </source>
</reference>
<dbReference type="Proteomes" id="UP000239434">
    <property type="component" value="Unassembled WGS sequence"/>
</dbReference>
<dbReference type="EMBL" id="PVBR01000014">
    <property type="protein sequence ID" value="PRD42122.1"/>
    <property type="molecule type" value="Genomic_DNA"/>
</dbReference>
<dbReference type="Gene3D" id="3.30.2000.20">
    <property type="match status" value="1"/>
</dbReference>
<sequence length="138" mass="14591">MAETVEASIADMLFAHLAGLVLNPVLPVTYPGVSFTPPDGAYIKADFIPNRTGNIGLADDDDALHRGILQVLAIYPVNVGVVRPTDTAGLVAAHFAKGTALYGSGVKVKIYQKPSVGAPMTEPDRINVPVTILYQSFN</sequence>